<feature type="compositionally biased region" description="Low complexity" evidence="6">
    <location>
        <begin position="173"/>
        <end position="190"/>
    </location>
</feature>
<dbReference type="GO" id="GO:0003676">
    <property type="term" value="F:nucleic acid binding"/>
    <property type="evidence" value="ECO:0007669"/>
    <property type="project" value="InterPro"/>
</dbReference>
<name>A0AAN6GE90_9BASI</name>
<feature type="active site" evidence="5">
    <location>
        <position position="237"/>
    </location>
</feature>
<keyword evidence="2 4" id="KW-0819">tRNA processing</keyword>
<feature type="region of interest" description="Disordered" evidence="6">
    <location>
        <begin position="110"/>
        <end position="194"/>
    </location>
</feature>
<gene>
    <name evidence="9" type="primary">SEN34</name>
    <name evidence="9" type="ORF">OC842_002678</name>
</gene>
<keyword evidence="9" id="KW-0255">Endonuclease</keyword>
<organism evidence="9 10">
    <name type="scientific">Tilletia horrida</name>
    <dbReference type="NCBI Taxonomy" id="155126"/>
    <lineage>
        <taxon>Eukaryota</taxon>
        <taxon>Fungi</taxon>
        <taxon>Dikarya</taxon>
        <taxon>Basidiomycota</taxon>
        <taxon>Ustilaginomycotina</taxon>
        <taxon>Exobasidiomycetes</taxon>
        <taxon>Tilletiales</taxon>
        <taxon>Tilletiaceae</taxon>
        <taxon>Tilletia</taxon>
    </lineage>
</organism>
<feature type="compositionally biased region" description="Acidic residues" evidence="6">
    <location>
        <begin position="288"/>
        <end position="300"/>
    </location>
</feature>
<dbReference type="InterPro" id="IPR036167">
    <property type="entry name" value="tRNA_intron_Endo_cat-like_sf"/>
</dbReference>
<evidence type="ECO:0000256" key="6">
    <source>
        <dbReference type="SAM" id="MobiDB-lite"/>
    </source>
</evidence>
<dbReference type="Proteomes" id="UP001176521">
    <property type="component" value="Unassembled WGS sequence"/>
</dbReference>
<evidence type="ECO:0000256" key="5">
    <source>
        <dbReference type="PIRSR" id="PIRSR017250-50"/>
    </source>
</evidence>
<accession>A0AAN6GE90</accession>
<proteinExistence type="inferred from homology"/>
<dbReference type="PANTHER" id="PTHR13070">
    <property type="entry name" value="TRNA-SPLICING ENDONUCLEASE SUBUNIT SEN34-RELATED"/>
    <property type="match status" value="1"/>
</dbReference>
<dbReference type="InterPro" id="IPR059049">
    <property type="entry name" value="TSEN34_N"/>
</dbReference>
<feature type="domain" description="tRNA intron endonuclease catalytic" evidence="7">
    <location>
        <begin position="202"/>
        <end position="287"/>
    </location>
</feature>
<feature type="compositionally biased region" description="Polar residues" evidence="6">
    <location>
        <begin position="154"/>
        <end position="169"/>
    </location>
</feature>
<reference evidence="9" key="1">
    <citation type="journal article" date="2023" name="PhytoFront">
        <title>Draft Genome Resources of Seven Strains of Tilletia horrida, Causal Agent of Kernel Smut of Rice.</title>
        <authorList>
            <person name="Khanal S."/>
            <person name="Antony Babu S."/>
            <person name="Zhou X.G."/>
        </authorList>
    </citation>
    <scope>NUCLEOTIDE SEQUENCE</scope>
    <source>
        <strain evidence="9">TX3</strain>
    </source>
</reference>
<dbReference type="PANTHER" id="PTHR13070:SF0">
    <property type="entry name" value="TRNA-SPLICING ENDONUCLEASE SUBUNIT SEN34"/>
    <property type="match status" value="1"/>
</dbReference>
<dbReference type="InterPro" id="IPR016690">
    <property type="entry name" value="TSEN34"/>
</dbReference>
<feature type="region of interest" description="Disordered" evidence="6">
    <location>
        <begin position="288"/>
        <end position="326"/>
    </location>
</feature>
<dbReference type="GO" id="GO:0000379">
    <property type="term" value="P:tRNA-type intron splice site recognition and cleavage"/>
    <property type="evidence" value="ECO:0007669"/>
    <property type="project" value="UniProtKB-UniRule"/>
</dbReference>
<evidence type="ECO:0000259" key="7">
    <source>
        <dbReference type="Pfam" id="PF01974"/>
    </source>
</evidence>
<comment type="caution">
    <text evidence="9">The sequence shown here is derived from an EMBL/GenBank/DDBJ whole genome shotgun (WGS) entry which is preliminary data.</text>
</comment>
<feature type="compositionally biased region" description="Polar residues" evidence="6">
    <location>
        <begin position="126"/>
        <end position="142"/>
    </location>
</feature>
<evidence type="ECO:0000259" key="8">
    <source>
        <dbReference type="Pfam" id="PF26577"/>
    </source>
</evidence>
<dbReference type="AlphaFoldDB" id="A0AAN6GE90"/>
<sequence length="348" mass="36953">MAAPASSSASRSTAALLAEVRAAHPDRALVHLANGDALVWTVEDVKLLRTSHHIIGLMSGTLPIAPQQNVFLGLPLQLIPEEVTFLLRRGAIVLVDQSALERQALYEEAEASGESGGSSPALEKSTLPQQVSEGDAATSPTESGVLVPRPPPSTSFQTNSRHIHTTLSSARHPPSTSTGPPTATSTATPTWPYPSTPLERARCATFDDLHARGYYMGTGLRFGGEFVVYPGDPLRYHSHFSTTVLVASSGEDEGGESSMSGLDFVASGRLGTAVKKAHLICAVDVDDVDMRPEDEDEDEDGHSPIKGPTETSEAAEAQAKFEDGGSLEGRTAWGRVRYYSLTWSGFGT</sequence>
<dbReference type="PIRSF" id="PIRSF017250">
    <property type="entry name" value="tRNA_splic_SEN34"/>
    <property type="match status" value="1"/>
</dbReference>
<dbReference type="CDD" id="cd22363">
    <property type="entry name" value="tRNA-intron_lyase_C"/>
    <property type="match status" value="1"/>
</dbReference>
<dbReference type="GO" id="GO:0000213">
    <property type="term" value="F:tRNA-intron lyase activity"/>
    <property type="evidence" value="ECO:0007669"/>
    <property type="project" value="UniProtKB-UniRule"/>
</dbReference>
<dbReference type="Gene3D" id="3.40.1350.10">
    <property type="match status" value="1"/>
</dbReference>
<dbReference type="Pfam" id="PF26577">
    <property type="entry name" value="TSEN34_N"/>
    <property type="match status" value="1"/>
</dbReference>
<comment type="function">
    <text evidence="4">Constitutes one of the two catalytic subunit of the tRNA-splicing endonuclease complex, a complex responsible for identification and cleavage of the splice sites in pre-tRNA. It cleaves pre-tRNA at the 5'- and 3'-splice sites to release the intron. The products are an intron and two tRNA half-molecules bearing 2',3'-cyclic phosphate and 5'-OH termini. There are no conserved sequences at the splice sites, but the intron is invariably located at the same site in the gene, placing the splice sites an invariant distance from the constant structural features of the tRNA body.</text>
</comment>
<protein>
    <recommendedName>
        <fullName evidence="4">tRNA-splicing endonuclease subunit Sen34</fullName>
        <ecNumber evidence="4">4.6.1.16</ecNumber>
    </recommendedName>
</protein>
<comment type="similarity">
    <text evidence="1 4">Belongs to the tRNA-intron endonuclease family.</text>
</comment>
<dbReference type="InterPro" id="IPR011856">
    <property type="entry name" value="tRNA_endonuc-like_dom_sf"/>
</dbReference>
<keyword evidence="10" id="KW-1185">Reference proteome</keyword>
<evidence type="ECO:0000313" key="9">
    <source>
        <dbReference type="EMBL" id="KAK0534338.1"/>
    </source>
</evidence>
<evidence type="ECO:0000256" key="4">
    <source>
        <dbReference type="PIRNR" id="PIRNR017250"/>
    </source>
</evidence>
<dbReference type="SUPFAM" id="SSF53032">
    <property type="entry name" value="tRNA-intron endonuclease catalytic domain-like"/>
    <property type="match status" value="1"/>
</dbReference>
<feature type="active site" evidence="5">
    <location>
        <position position="276"/>
    </location>
</feature>
<evidence type="ECO:0000256" key="3">
    <source>
        <dbReference type="ARBA" id="ARBA00023239"/>
    </source>
</evidence>
<dbReference type="GO" id="GO:0000214">
    <property type="term" value="C:tRNA-intron endonuclease complex"/>
    <property type="evidence" value="ECO:0007669"/>
    <property type="project" value="UniProtKB-UniRule"/>
</dbReference>
<evidence type="ECO:0000256" key="2">
    <source>
        <dbReference type="ARBA" id="ARBA00022694"/>
    </source>
</evidence>
<feature type="domain" description="TSEN34 N-terminal" evidence="8">
    <location>
        <begin position="30"/>
        <end position="96"/>
    </location>
</feature>
<dbReference type="InterPro" id="IPR006677">
    <property type="entry name" value="tRNA_intron_Endonuc_cat-like"/>
</dbReference>
<feature type="active site" evidence="5">
    <location>
        <position position="229"/>
    </location>
</feature>
<dbReference type="EMBL" id="JAPDMQ010000118">
    <property type="protein sequence ID" value="KAK0534338.1"/>
    <property type="molecule type" value="Genomic_DNA"/>
</dbReference>
<evidence type="ECO:0000313" key="10">
    <source>
        <dbReference type="Proteomes" id="UP001176521"/>
    </source>
</evidence>
<evidence type="ECO:0000256" key="1">
    <source>
        <dbReference type="ARBA" id="ARBA00008078"/>
    </source>
</evidence>
<keyword evidence="9" id="KW-0378">Hydrolase</keyword>
<keyword evidence="9" id="KW-0540">Nuclease</keyword>
<dbReference type="EC" id="4.6.1.16" evidence="4"/>
<keyword evidence="3 4" id="KW-0456">Lyase</keyword>
<dbReference type="Pfam" id="PF01974">
    <property type="entry name" value="tRNA_int_endo"/>
    <property type="match status" value="1"/>
</dbReference>